<gene>
    <name evidence="2" type="ORF">HME9304_03060</name>
</gene>
<evidence type="ECO:0000313" key="2">
    <source>
        <dbReference type="EMBL" id="AWX46028.1"/>
    </source>
</evidence>
<dbReference type="AlphaFoldDB" id="A0A2Z4LXD3"/>
<feature type="signal peptide" evidence="1">
    <location>
        <begin position="1"/>
        <end position="22"/>
    </location>
</feature>
<proteinExistence type="predicted"/>
<dbReference type="Proteomes" id="UP000248536">
    <property type="component" value="Chromosome"/>
</dbReference>
<evidence type="ECO:0000256" key="1">
    <source>
        <dbReference type="SAM" id="SignalP"/>
    </source>
</evidence>
<keyword evidence="3" id="KW-1185">Reference proteome</keyword>
<dbReference type="EMBL" id="CP030104">
    <property type="protein sequence ID" value="AWX46028.1"/>
    <property type="molecule type" value="Genomic_DNA"/>
</dbReference>
<dbReference type="KEGG" id="spon:HME9304_03060"/>
<accession>A0A2Z4LXD3</accession>
<keyword evidence="1" id="KW-0732">Signal</keyword>
<reference evidence="2 3" key="1">
    <citation type="submission" date="2018-06" db="EMBL/GenBank/DDBJ databases">
        <title>Spongiibacterium sp. HME9304 Genome sequencing and assembly.</title>
        <authorList>
            <person name="Kang H."/>
            <person name="Kim H."/>
            <person name="Joh K."/>
        </authorList>
    </citation>
    <scope>NUCLEOTIDE SEQUENCE [LARGE SCALE GENOMIC DNA]</scope>
    <source>
        <strain evidence="2 3">HME9304</strain>
    </source>
</reference>
<organism evidence="2 3">
    <name type="scientific">Flagellimonas maritima</name>
    <dbReference type="NCBI Taxonomy" id="1383885"/>
    <lineage>
        <taxon>Bacteria</taxon>
        <taxon>Pseudomonadati</taxon>
        <taxon>Bacteroidota</taxon>
        <taxon>Flavobacteriia</taxon>
        <taxon>Flavobacteriales</taxon>
        <taxon>Flavobacteriaceae</taxon>
        <taxon>Flagellimonas</taxon>
    </lineage>
</organism>
<protein>
    <submittedName>
        <fullName evidence="2">Uncharacterized protein</fullName>
    </submittedName>
</protein>
<sequence>MNTKKVFYGLLAVAFLAMTAVSTTTIDTDSLEDAPSIEKSRIRKL</sequence>
<name>A0A2Z4LXD3_9FLAO</name>
<dbReference type="RefSeq" id="WP_164674856.1">
    <property type="nucleotide sequence ID" value="NZ_CP030104.1"/>
</dbReference>
<evidence type="ECO:0000313" key="3">
    <source>
        <dbReference type="Proteomes" id="UP000248536"/>
    </source>
</evidence>
<feature type="chain" id="PRO_5016328554" evidence="1">
    <location>
        <begin position="23"/>
        <end position="45"/>
    </location>
</feature>